<keyword evidence="4" id="KW-0968">Cytoplasmic vesicle</keyword>
<gene>
    <name evidence="7" type="ORF">AMATHDRAFT_60376</name>
</gene>
<dbReference type="GO" id="GO:0031901">
    <property type="term" value="C:early endosome membrane"/>
    <property type="evidence" value="ECO:0007669"/>
    <property type="project" value="UniProtKB-SubCell"/>
</dbReference>
<dbReference type="InterPro" id="IPR013783">
    <property type="entry name" value="Ig-like_fold"/>
</dbReference>
<organism evidence="7 8">
    <name type="scientific">Amanita thiersii Skay4041</name>
    <dbReference type="NCBI Taxonomy" id="703135"/>
    <lineage>
        <taxon>Eukaryota</taxon>
        <taxon>Fungi</taxon>
        <taxon>Dikarya</taxon>
        <taxon>Basidiomycota</taxon>
        <taxon>Agaricomycotina</taxon>
        <taxon>Agaricomycetes</taxon>
        <taxon>Agaricomycetidae</taxon>
        <taxon>Agaricales</taxon>
        <taxon>Pluteineae</taxon>
        <taxon>Amanitaceae</taxon>
        <taxon>Amanita</taxon>
    </lineage>
</organism>
<dbReference type="GO" id="GO:0007165">
    <property type="term" value="P:signal transduction"/>
    <property type="evidence" value="ECO:0007669"/>
    <property type="project" value="InterPro"/>
</dbReference>
<dbReference type="SMART" id="SM00128">
    <property type="entry name" value="IPPc"/>
    <property type="match status" value="1"/>
</dbReference>
<dbReference type="SUPFAM" id="SSF56219">
    <property type="entry name" value="DNase I-like"/>
    <property type="match status" value="1"/>
</dbReference>
<dbReference type="OrthoDB" id="7862313at2759"/>
<feature type="compositionally biased region" description="Polar residues" evidence="5">
    <location>
        <begin position="15"/>
        <end position="26"/>
    </location>
</feature>
<dbReference type="Pfam" id="PF21310">
    <property type="entry name" value="OCRL-like_ASH"/>
    <property type="match status" value="1"/>
</dbReference>
<dbReference type="InterPro" id="IPR048869">
    <property type="entry name" value="OCRL-1_2_ASH"/>
</dbReference>
<evidence type="ECO:0000313" key="8">
    <source>
        <dbReference type="Proteomes" id="UP000242287"/>
    </source>
</evidence>
<dbReference type="GO" id="GO:0004439">
    <property type="term" value="F:phosphatidylinositol-4,5-bisphosphate 5-phosphatase activity"/>
    <property type="evidence" value="ECO:0007669"/>
    <property type="project" value="TreeGrafter"/>
</dbReference>
<dbReference type="InterPro" id="IPR046985">
    <property type="entry name" value="IP5"/>
</dbReference>
<dbReference type="InterPro" id="IPR000300">
    <property type="entry name" value="IPPc"/>
</dbReference>
<reference evidence="7 8" key="1">
    <citation type="submission" date="2014-02" db="EMBL/GenBank/DDBJ databases">
        <title>Transposable element dynamics among asymbiotic and ectomycorrhizal Amanita fungi.</title>
        <authorList>
            <consortium name="DOE Joint Genome Institute"/>
            <person name="Hess J."/>
            <person name="Skrede I."/>
            <person name="Wolfe B."/>
            <person name="LaButti K."/>
            <person name="Ohm R.A."/>
            <person name="Grigoriev I.V."/>
            <person name="Pringle A."/>
        </authorList>
    </citation>
    <scope>NUCLEOTIDE SEQUENCE [LARGE SCALE GENOMIC DNA]</scope>
    <source>
        <strain evidence="7 8">SKay4041</strain>
    </source>
</reference>
<dbReference type="InterPro" id="IPR008936">
    <property type="entry name" value="Rho_GTPase_activation_prot"/>
</dbReference>
<feature type="domain" description="Rho-GAP" evidence="6">
    <location>
        <begin position="704"/>
        <end position="883"/>
    </location>
</feature>
<dbReference type="Gene3D" id="1.10.555.10">
    <property type="entry name" value="Rho GTPase activation protein"/>
    <property type="match status" value="1"/>
</dbReference>
<dbReference type="PROSITE" id="PS50238">
    <property type="entry name" value="RHOGAP"/>
    <property type="match status" value="1"/>
</dbReference>
<dbReference type="Pfam" id="PF00620">
    <property type="entry name" value="RhoGAP"/>
    <property type="match status" value="1"/>
</dbReference>
<evidence type="ECO:0000256" key="3">
    <source>
        <dbReference type="ARBA" id="ARBA00022753"/>
    </source>
</evidence>
<dbReference type="SMART" id="SM00324">
    <property type="entry name" value="RhoGAP"/>
    <property type="match status" value="1"/>
</dbReference>
<evidence type="ECO:0000313" key="7">
    <source>
        <dbReference type="EMBL" id="PFH50872.1"/>
    </source>
</evidence>
<dbReference type="EMBL" id="KZ301996">
    <property type="protein sequence ID" value="PFH50872.1"/>
    <property type="molecule type" value="Genomic_DNA"/>
</dbReference>
<protein>
    <recommendedName>
        <fullName evidence="6">Rho-GAP domain-containing protein</fullName>
    </recommendedName>
</protein>
<proteinExistence type="predicted"/>
<dbReference type="PANTHER" id="PTHR11200:SF300">
    <property type="entry name" value="TYPE II INOSITOL 1,4,5-TRISPHOSPHATE 5-PHOSPHATASE"/>
    <property type="match status" value="1"/>
</dbReference>
<evidence type="ECO:0000256" key="5">
    <source>
        <dbReference type="SAM" id="MobiDB-lite"/>
    </source>
</evidence>
<sequence>MAQTRRMTLELRSDVPQQTLSQPRSGFSLTIHPGDDLDSDNSSLTFFTHDVKKLQQFNQECKRLKEVFDSPEKAKKSQLTIEFQWLAPYMNELTSLAHLLSDIPADLRLVTQPLVARLSPSSAGFPGDDVSDVRVIRDHWISTKARELARKHTYSLRIRIGTFNVNGKNPSQDLCTWIRGTPADSLPDECRTLDEDHDRTIYERTSPQLIVPHSDQSESPTPSFSTTLTVNESLSDDPEAGPDLLVLGFQELDLSTEALIYSGGVIKEEAWCTAVVAALGEIGPQYEKLVSRQLVGMLIVIFVRKSLKTCFTDARTCAAGSGIMGVMGNKGGTAIRLTFTPKADNQGVRTPNSIVLTFVNSHLAAFDEMVDRRHLDYNELCKRLMFDFQVEQSEDLEEVVEPPVPWLSLFNTDALFWLGDLNYRIDLADSDIRDILASDDWDNKFEVLQTYDQLRKARVTGKAFKEFREARLRFPPTYRFTPGFQSDGHQYNIKRKPAWTDRILSYPGPLVIVRQLSYMSCPQITMSDHKPVAADFEATFPVWDRQEHETIVHKLMREARRIEEALGRTMLRVLTPSVDFGKVHYMRLSIRTIKLQNTGKVPTVYRFVPVHGEASIHPPWLRIEPMTGMLLPDEIGEVTFTALIDNSTAPKLNTAHNDLRSTVILHSLLGKDHFITISGEYQYTCFATTLTRLTRLKGPVRNIETPDDFLPNSHSINAPREVMRLVNWMMAGSARVEKLFLAPADDVYFHTIRECLDTGEEFPYPPNSEDDRVHLAFGVTLLRFLDSLTTPVVPPLLFSRCLQPTSRDEAFELLDSFPPSSVNVLISITAFLHYICRASSDPRTRANRLASVFAPVLMREERILTEQPVSLVGKRQFVLYFIE</sequence>
<dbReference type="Pfam" id="PF22669">
    <property type="entry name" value="Exo_endo_phos2"/>
    <property type="match status" value="1"/>
</dbReference>
<keyword evidence="3" id="KW-0967">Endosome</keyword>
<dbReference type="Gene3D" id="3.60.10.10">
    <property type="entry name" value="Endonuclease/exonuclease/phosphatase"/>
    <property type="match status" value="1"/>
</dbReference>
<dbReference type="STRING" id="703135.A0A2A9NT60"/>
<accession>A0A2A9NT60</accession>
<keyword evidence="8" id="KW-1185">Reference proteome</keyword>
<dbReference type="Gene3D" id="2.60.40.10">
    <property type="entry name" value="Immunoglobulins"/>
    <property type="match status" value="1"/>
</dbReference>
<evidence type="ECO:0000256" key="4">
    <source>
        <dbReference type="ARBA" id="ARBA00023329"/>
    </source>
</evidence>
<dbReference type="SUPFAM" id="SSF48350">
    <property type="entry name" value="GTPase activation domain, GAP"/>
    <property type="match status" value="1"/>
</dbReference>
<feature type="region of interest" description="Disordered" evidence="5">
    <location>
        <begin position="1"/>
        <end position="26"/>
    </location>
</feature>
<dbReference type="InterPro" id="IPR000198">
    <property type="entry name" value="RhoGAP_dom"/>
</dbReference>
<dbReference type="InterPro" id="IPR036691">
    <property type="entry name" value="Endo/exonu/phosph_ase_sf"/>
</dbReference>
<dbReference type="AlphaFoldDB" id="A0A2A9NT60"/>
<evidence type="ECO:0000256" key="1">
    <source>
        <dbReference type="ARBA" id="ARBA00004146"/>
    </source>
</evidence>
<dbReference type="PANTHER" id="PTHR11200">
    <property type="entry name" value="INOSITOL 5-PHOSPHATASE"/>
    <property type="match status" value="1"/>
</dbReference>
<name>A0A2A9NT60_9AGAR</name>
<comment type="subcellular location">
    <subcellularLocation>
        <location evidence="2">Cytoplasmic vesicle</location>
        <location evidence="2">Phagosome membrane</location>
    </subcellularLocation>
    <subcellularLocation>
        <location evidence="1">Early endosome membrane</location>
    </subcellularLocation>
</comment>
<evidence type="ECO:0000259" key="6">
    <source>
        <dbReference type="PROSITE" id="PS50238"/>
    </source>
</evidence>
<evidence type="ECO:0000256" key="2">
    <source>
        <dbReference type="ARBA" id="ARBA00004580"/>
    </source>
</evidence>
<dbReference type="Proteomes" id="UP000242287">
    <property type="component" value="Unassembled WGS sequence"/>
</dbReference>
<dbReference type="GO" id="GO:0046856">
    <property type="term" value="P:phosphatidylinositol dephosphorylation"/>
    <property type="evidence" value="ECO:0007669"/>
    <property type="project" value="InterPro"/>
</dbReference>